<dbReference type="InterPro" id="IPR018212">
    <property type="entry name" value="Na/solute_symporter_CS"/>
</dbReference>
<keyword evidence="5 9" id="KW-0812">Transmembrane</keyword>
<reference evidence="10 11" key="1">
    <citation type="submission" date="2023-03" db="EMBL/GenBank/DDBJ databases">
        <title>Bacillus Genome Sequencing.</title>
        <authorList>
            <person name="Dunlap C."/>
        </authorList>
    </citation>
    <scope>NUCLEOTIDE SEQUENCE [LARGE SCALE GENOMIC DNA]</scope>
    <source>
        <strain evidence="10 11">NRS-319</strain>
    </source>
</reference>
<feature type="transmembrane region" description="Helical" evidence="9">
    <location>
        <begin position="46"/>
        <end position="66"/>
    </location>
</feature>
<evidence type="ECO:0000256" key="2">
    <source>
        <dbReference type="ARBA" id="ARBA00006434"/>
    </source>
</evidence>
<dbReference type="NCBIfam" id="TIGR02119">
    <property type="entry name" value="panF"/>
    <property type="match status" value="1"/>
</dbReference>
<gene>
    <name evidence="10" type="primary">panF</name>
    <name evidence="10" type="ORF">P9485_22950</name>
</gene>
<comment type="caution">
    <text evidence="10">The sequence shown here is derived from an EMBL/GenBank/DDBJ whole genome shotgun (WGS) entry which is preliminary data.</text>
</comment>
<feature type="transmembrane region" description="Helical" evidence="9">
    <location>
        <begin position="126"/>
        <end position="147"/>
    </location>
</feature>
<feature type="transmembrane region" description="Helical" evidence="9">
    <location>
        <begin position="426"/>
        <end position="445"/>
    </location>
</feature>
<keyword evidence="6 9" id="KW-1133">Transmembrane helix</keyword>
<evidence type="ECO:0000256" key="8">
    <source>
        <dbReference type="RuleBase" id="RU362091"/>
    </source>
</evidence>
<dbReference type="PANTHER" id="PTHR48086:SF4">
    <property type="entry name" value="SODIUM_PANTOTHENATE SYMPORTER"/>
    <property type="match status" value="1"/>
</dbReference>
<dbReference type="InterPro" id="IPR001734">
    <property type="entry name" value="Na/solute_symporter"/>
</dbReference>
<evidence type="ECO:0000256" key="5">
    <source>
        <dbReference type="ARBA" id="ARBA00022692"/>
    </source>
</evidence>
<evidence type="ECO:0000256" key="1">
    <source>
        <dbReference type="ARBA" id="ARBA00004141"/>
    </source>
</evidence>
<comment type="similarity">
    <text evidence="2 8">Belongs to the sodium:solute symporter (SSF) (TC 2.A.21) family.</text>
</comment>
<organism evidence="10 11">
    <name type="scientific">Bacillus nitratireducens</name>
    <dbReference type="NCBI Taxonomy" id="2026193"/>
    <lineage>
        <taxon>Bacteria</taxon>
        <taxon>Bacillati</taxon>
        <taxon>Bacillota</taxon>
        <taxon>Bacilli</taxon>
        <taxon>Bacillales</taxon>
        <taxon>Bacillaceae</taxon>
        <taxon>Bacillus</taxon>
        <taxon>Bacillus cereus group</taxon>
    </lineage>
</organism>
<accession>A0ABU6PH53</accession>
<comment type="subcellular location">
    <subcellularLocation>
        <location evidence="1">Membrane</location>
        <topology evidence="1">Multi-pass membrane protein</topology>
    </subcellularLocation>
</comment>
<dbReference type="CDD" id="cd10327">
    <property type="entry name" value="SLC5sbd_PanF"/>
    <property type="match status" value="1"/>
</dbReference>
<feature type="transmembrane region" description="Helical" evidence="9">
    <location>
        <begin position="451"/>
        <end position="473"/>
    </location>
</feature>
<feature type="transmembrane region" description="Helical" evidence="9">
    <location>
        <begin position="245"/>
        <end position="264"/>
    </location>
</feature>
<evidence type="ECO:0000256" key="9">
    <source>
        <dbReference type="SAM" id="Phobius"/>
    </source>
</evidence>
<dbReference type="Gene3D" id="1.20.1730.10">
    <property type="entry name" value="Sodium/glucose cotransporter"/>
    <property type="match status" value="1"/>
</dbReference>
<dbReference type="NCBIfam" id="TIGR00813">
    <property type="entry name" value="sss"/>
    <property type="match status" value="1"/>
</dbReference>
<evidence type="ECO:0000256" key="3">
    <source>
        <dbReference type="ARBA" id="ARBA00022448"/>
    </source>
</evidence>
<evidence type="ECO:0000256" key="6">
    <source>
        <dbReference type="ARBA" id="ARBA00022989"/>
    </source>
</evidence>
<dbReference type="Proteomes" id="UP001336122">
    <property type="component" value="Unassembled WGS sequence"/>
</dbReference>
<feature type="transmembrane region" description="Helical" evidence="9">
    <location>
        <begin position="276"/>
        <end position="301"/>
    </location>
</feature>
<evidence type="ECO:0000256" key="4">
    <source>
        <dbReference type="ARBA" id="ARBA00022475"/>
    </source>
</evidence>
<keyword evidence="11" id="KW-1185">Reference proteome</keyword>
<dbReference type="RefSeq" id="WP_001104847.1">
    <property type="nucleotide sequence ID" value="NZ_JARTIK010000026.1"/>
</dbReference>
<name>A0ABU6PH53_9BACI</name>
<evidence type="ECO:0000313" key="10">
    <source>
        <dbReference type="EMBL" id="MED4680632.1"/>
    </source>
</evidence>
<evidence type="ECO:0000256" key="7">
    <source>
        <dbReference type="ARBA" id="ARBA00023136"/>
    </source>
</evidence>
<feature type="transmembrane region" description="Helical" evidence="9">
    <location>
        <begin position="159"/>
        <end position="178"/>
    </location>
</feature>
<feature type="transmembrane region" description="Helical" evidence="9">
    <location>
        <begin position="321"/>
        <end position="346"/>
    </location>
</feature>
<keyword evidence="7 9" id="KW-0472">Membrane</keyword>
<feature type="transmembrane region" description="Helical" evidence="9">
    <location>
        <begin position="367"/>
        <end position="387"/>
    </location>
</feature>
<dbReference type="InterPro" id="IPR011849">
    <property type="entry name" value="Na/pantothenate_symporter"/>
</dbReference>
<sequence>MNWYVIIPMIISFIVVFLIGVYASRRVQATANNKFLQEYFLGGRELGGLLLAMTMIATYGSASSFIGGPGIAYNMGLGWVLLSAIQVVTGYIVLTVIGKKFAIIARKMEAITLIDYLKGRYNNKAVVVLSALCIIIFLFSATVAQWVGGGRLIESLTGLSYTTALFLFTFSVLVYVLIGGFRAVALSDTLLGIIMLVGTTIILIATVIAGGGVEKIMQELIQINPNLITPFGADGSLTKSYVTSFWILIGIGVVGLPQISVRAMSYKNSKAMHQALIIGTIVVGTIMIGMHLTGVFARVVLPGITVPDKVMPLLAMEVLPPWLAGVFLAAPMAAIMSTVNSLLLLVSSSIIKDIYVNYINKDAADSTIKKGSLWITGIVGLLVYAAAIKPPDFLIWLNLFSFGGLEAAFIWPIVLGLYWSKGNATGALASILVGVGSYMCIHLFYPNPFGIHTVVFPICLAFIAYIIGSMSAVKKNSIVRGRT</sequence>
<dbReference type="PROSITE" id="PS50283">
    <property type="entry name" value="NA_SOLUT_SYMP_3"/>
    <property type="match status" value="1"/>
</dbReference>
<evidence type="ECO:0000313" key="11">
    <source>
        <dbReference type="Proteomes" id="UP001336122"/>
    </source>
</evidence>
<dbReference type="InterPro" id="IPR038377">
    <property type="entry name" value="Na/Glc_symporter_sf"/>
</dbReference>
<keyword evidence="4" id="KW-1003">Cell membrane</keyword>
<proteinExistence type="inferred from homology"/>
<feature type="transmembrane region" description="Helical" evidence="9">
    <location>
        <begin position="6"/>
        <end position="25"/>
    </location>
</feature>
<dbReference type="PROSITE" id="PS00456">
    <property type="entry name" value="NA_SOLUT_SYMP_1"/>
    <property type="match status" value="1"/>
</dbReference>
<dbReference type="PANTHER" id="PTHR48086">
    <property type="entry name" value="SODIUM/PROLINE SYMPORTER-RELATED"/>
    <property type="match status" value="1"/>
</dbReference>
<dbReference type="InterPro" id="IPR050277">
    <property type="entry name" value="Sodium:Solute_Symporter"/>
</dbReference>
<dbReference type="Pfam" id="PF00474">
    <property type="entry name" value="SSF"/>
    <property type="match status" value="1"/>
</dbReference>
<dbReference type="EMBL" id="JARTIK010000026">
    <property type="protein sequence ID" value="MED4680632.1"/>
    <property type="molecule type" value="Genomic_DNA"/>
</dbReference>
<protein>
    <submittedName>
        <fullName evidence="10">Sodium/pantothenate symporter</fullName>
    </submittedName>
</protein>
<feature type="transmembrane region" description="Helical" evidence="9">
    <location>
        <begin position="393"/>
        <end position="419"/>
    </location>
</feature>
<feature type="transmembrane region" description="Helical" evidence="9">
    <location>
        <begin position="78"/>
        <end position="98"/>
    </location>
</feature>
<feature type="transmembrane region" description="Helical" evidence="9">
    <location>
        <begin position="190"/>
        <end position="210"/>
    </location>
</feature>
<keyword evidence="3" id="KW-0813">Transport</keyword>